<accession>A0A2X3K6E9</accession>
<dbReference type="CDD" id="cd00090">
    <property type="entry name" value="HTH_ARSR"/>
    <property type="match status" value="1"/>
</dbReference>
<sequence length="158" mass="17254">MITSKRLGYGVCVLYELATRKEGYHSAREIAEGYSVPEAFVRKILLDLRRAGLVTAQKGRTGGYQLAHAPHEIVLGQVIAALEPEPPALVYGRQRGGGFVTGQDCPVDPFWKGIEEAFTQALAASTLADVVERSRPPAKKRTPAAKKTPARGRKKSRR</sequence>
<dbReference type="InterPro" id="IPR000944">
    <property type="entry name" value="Tscrpt_reg_Rrf2"/>
</dbReference>
<dbReference type="PROSITE" id="PS01332">
    <property type="entry name" value="HTH_RRF2_1"/>
    <property type="match status" value="1"/>
</dbReference>
<protein>
    <submittedName>
        <fullName evidence="2">Transcriptional regulator, BadM/Rrf2 family</fullName>
    </submittedName>
</protein>
<dbReference type="Proteomes" id="UP000249818">
    <property type="component" value="Chromosome BARAN1"/>
</dbReference>
<dbReference type="GO" id="GO:0003700">
    <property type="term" value="F:DNA-binding transcription factor activity"/>
    <property type="evidence" value="ECO:0007669"/>
    <property type="project" value="TreeGrafter"/>
</dbReference>
<dbReference type="GO" id="GO:0005829">
    <property type="term" value="C:cytosol"/>
    <property type="evidence" value="ECO:0007669"/>
    <property type="project" value="TreeGrafter"/>
</dbReference>
<dbReference type="InterPro" id="IPR036390">
    <property type="entry name" value="WH_DNA-bd_sf"/>
</dbReference>
<evidence type="ECO:0000313" key="3">
    <source>
        <dbReference type="Proteomes" id="UP000249818"/>
    </source>
</evidence>
<dbReference type="InterPro" id="IPR011991">
    <property type="entry name" value="ArsR-like_HTH"/>
</dbReference>
<dbReference type="SUPFAM" id="SSF46785">
    <property type="entry name" value="Winged helix' DNA-binding domain"/>
    <property type="match status" value="1"/>
</dbReference>
<dbReference type="EMBL" id="LS483254">
    <property type="protein sequence ID" value="SQD92807.1"/>
    <property type="molecule type" value="Genomic_DNA"/>
</dbReference>
<evidence type="ECO:0000256" key="1">
    <source>
        <dbReference type="SAM" id="MobiDB-lite"/>
    </source>
</evidence>
<dbReference type="InterPro" id="IPR036388">
    <property type="entry name" value="WH-like_DNA-bd_sf"/>
</dbReference>
<reference evidence="3" key="1">
    <citation type="submission" date="2018-05" db="EMBL/GenBank/DDBJ databases">
        <authorList>
            <person name="Hao L."/>
        </authorList>
    </citation>
    <scope>NUCLEOTIDE SEQUENCE [LARGE SCALE GENOMIC DNA]</scope>
</reference>
<proteinExistence type="predicted"/>
<keyword evidence="3" id="KW-1185">Reference proteome</keyword>
<dbReference type="Pfam" id="PF02082">
    <property type="entry name" value="Rrf2"/>
    <property type="match status" value="1"/>
</dbReference>
<dbReference type="PROSITE" id="PS51197">
    <property type="entry name" value="HTH_RRF2_2"/>
    <property type="match status" value="1"/>
</dbReference>
<dbReference type="InterPro" id="IPR030489">
    <property type="entry name" value="TR_Rrf2-type_CS"/>
</dbReference>
<dbReference type="AlphaFoldDB" id="A0A2X3K6E9"/>
<feature type="region of interest" description="Disordered" evidence="1">
    <location>
        <begin position="129"/>
        <end position="158"/>
    </location>
</feature>
<dbReference type="PANTHER" id="PTHR33221:SF15">
    <property type="entry name" value="HTH-TYPE TRANSCRIPTIONAL REGULATOR YWGB-RELATED"/>
    <property type="match status" value="1"/>
</dbReference>
<dbReference type="KEGG" id="bana:BARAN1_0783"/>
<dbReference type="Gene3D" id="1.10.10.10">
    <property type="entry name" value="Winged helix-like DNA-binding domain superfamily/Winged helix DNA-binding domain"/>
    <property type="match status" value="1"/>
</dbReference>
<gene>
    <name evidence="2" type="ORF">BARAN1_0783</name>
</gene>
<dbReference type="PANTHER" id="PTHR33221">
    <property type="entry name" value="WINGED HELIX-TURN-HELIX TRANSCRIPTIONAL REGULATOR, RRF2 FAMILY"/>
    <property type="match status" value="1"/>
</dbReference>
<dbReference type="NCBIfam" id="TIGR00738">
    <property type="entry name" value="rrf2_super"/>
    <property type="match status" value="1"/>
</dbReference>
<organism evidence="2 3">
    <name type="scientific">Candidatus Bipolaricaulis anaerobius</name>
    <dbReference type="NCBI Taxonomy" id="2026885"/>
    <lineage>
        <taxon>Bacteria</taxon>
        <taxon>Candidatus Bipolaricaulota</taxon>
        <taxon>Candidatus Bipolaricaulia</taxon>
        <taxon>Candidatus Bipolaricaulales</taxon>
        <taxon>Candidatus Bipolaricaulaceae</taxon>
        <taxon>Candidatus Bipolaricaulis</taxon>
    </lineage>
</organism>
<feature type="compositionally biased region" description="Basic residues" evidence="1">
    <location>
        <begin position="136"/>
        <end position="158"/>
    </location>
</feature>
<evidence type="ECO:0000313" key="2">
    <source>
        <dbReference type="EMBL" id="SQD92807.1"/>
    </source>
</evidence>
<name>A0A2X3K6E9_9BACT</name>